<dbReference type="Proteomes" id="UP000177328">
    <property type="component" value="Unassembled WGS sequence"/>
</dbReference>
<dbReference type="PANTHER" id="PTHR35800">
    <property type="entry name" value="PROTEIN JAG"/>
    <property type="match status" value="1"/>
</dbReference>
<protein>
    <recommendedName>
        <fullName evidence="2">R3H domain-containing protein</fullName>
    </recommendedName>
</protein>
<evidence type="ECO:0000256" key="1">
    <source>
        <dbReference type="SAM" id="MobiDB-lite"/>
    </source>
</evidence>
<feature type="compositionally biased region" description="Basic and acidic residues" evidence="1">
    <location>
        <begin position="162"/>
        <end position="171"/>
    </location>
</feature>
<dbReference type="AlphaFoldDB" id="A0A1F5KGR0"/>
<dbReference type="CDD" id="cd02644">
    <property type="entry name" value="R3H_jag"/>
    <property type="match status" value="1"/>
</dbReference>
<dbReference type="InterPro" id="IPR034079">
    <property type="entry name" value="R3H_KhpB"/>
</dbReference>
<feature type="domain" description="R3H" evidence="2">
    <location>
        <begin position="89"/>
        <end position="155"/>
    </location>
</feature>
<evidence type="ECO:0000259" key="2">
    <source>
        <dbReference type="PROSITE" id="PS51061"/>
    </source>
</evidence>
<dbReference type="PROSITE" id="PS51061">
    <property type="entry name" value="R3H"/>
    <property type="match status" value="1"/>
</dbReference>
<dbReference type="InterPro" id="IPR036867">
    <property type="entry name" value="R3H_dom_sf"/>
</dbReference>
<dbReference type="EMBL" id="MFDD01000014">
    <property type="protein sequence ID" value="OGE40112.1"/>
    <property type="molecule type" value="Genomic_DNA"/>
</dbReference>
<evidence type="ECO:0000313" key="4">
    <source>
        <dbReference type="Proteomes" id="UP000177328"/>
    </source>
</evidence>
<dbReference type="InterPro" id="IPR039247">
    <property type="entry name" value="KhpB"/>
</dbReference>
<organism evidence="3 4">
    <name type="scientific">Candidatus Daviesbacteria bacterium RIFCSPHIGHO2_02_FULL_43_12</name>
    <dbReference type="NCBI Taxonomy" id="1797776"/>
    <lineage>
        <taxon>Bacteria</taxon>
        <taxon>Candidatus Daviesiibacteriota</taxon>
    </lineage>
</organism>
<dbReference type="InterPro" id="IPR001374">
    <property type="entry name" value="R3H_dom"/>
</dbReference>
<proteinExistence type="predicted"/>
<gene>
    <name evidence="3" type="ORF">A3D25_04900</name>
</gene>
<dbReference type="SMART" id="SM00393">
    <property type="entry name" value="R3H"/>
    <property type="match status" value="1"/>
</dbReference>
<comment type="caution">
    <text evidence="3">The sequence shown here is derived from an EMBL/GenBank/DDBJ whole genome shotgun (WGS) entry which is preliminary data.</text>
</comment>
<sequence>MPLETRVSEILENILGLLSLEGSFEVEETDQGVMVSIDTEDAGRLIGRQGETLTALQLLVNQILSRQLEKDEKPTVFKRVIVDVADWKKQREGDLVTQAKNAAEQVKLEGKELALEPMPSWQRRVMHMAIEGLEGVYSESLGEGEDRHLVIKPGHSPASEEPSVKESPKEE</sequence>
<dbReference type="PANTHER" id="PTHR35800:SF1">
    <property type="entry name" value="RNA-BINDING PROTEIN KHPB"/>
    <property type="match status" value="1"/>
</dbReference>
<dbReference type="SUPFAM" id="SSF82708">
    <property type="entry name" value="R3H domain"/>
    <property type="match status" value="1"/>
</dbReference>
<accession>A0A1F5KGR0</accession>
<feature type="region of interest" description="Disordered" evidence="1">
    <location>
        <begin position="144"/>
        <end position="171"/>
    </location>
</feature>
<dbReference type="InterPro" id="IPR038008">
    <property type="entry name" value="Jag_KH"/>
</dbReference>
<dbReference type="Pfam" id="PF01424">
    <property type="entry name" value="R3H"/>
    <property type="match status" value="1"/>
</dbReference>
<dbReference type="Pfam" id="PF13083">
    <property type="entry name" value="KH_KhpA-B"/>
    <property type="match status" value="1"/>
</dbReference>
<name>A0A1F5KGR0_9BACT</name>
<dbReference type="Gene3D" id="3.30.1370.50">
    <property type="entry name" value="R3H-like domain"/>
    <property type="match status" value="1"/>
</dbReference>
<dbReference type="InterPro" id="IPR015946">
    <property type="entry name" value="KH_dom-like_a/b"/>
</dbReference>
<reference evidence="3 4" key="1">
    <citation type="journal article" date="2016" name="Nat. Commun.">
        <title>Thousands of microbial genomes shed light on interconnected biogeochemical processes in an aquifer system.</title>
        <authorList>
            <person name="Anantharaman K."/>
            <person name="Brown C.T."/>
            <person name="Hug L.A."/>
            <person name="Sharon I."/>
            <person name="Castelle C.J."/>
            <person name="Probst A.J."/>
            <person name="Thomas B.C."/>
            <person name="Singh A."/>
            <person name="Wilkins M.J."/>
            <person name="Karaoz U."/>
            <person name="Brodie E.L."/>
            <person name="Williams K.H."/>
            <person name="Hubbard S.S."/>
            <person name="Banfield J.F."/>
        </authorList>
    </citation>
    <scope>NUCLEOTIDE SEQUENCE [LARGE SCALE GENOMIC DNA]</scope>
</reference>
<dbReference type="CDD" id="cd02414">
    <property type="entry name" value="KH-II_Jag"/>
    <property type="match status" value="1"/>
</dbReference>
<dbReference type="GO" id="GO:0003723">
    <property type="term" value="F:RNA binding"/>
    <property type="evidence" value="ECO:0007669"/>
    <property type="project" value="InterPro"/>
</dbReference>
<evidence type="ECO:0000313" key="3">
    <source>
        <dbReference type="EMBL" id="OGE40112.1"/>
    </source>
</evidence>
<dbReference type="Gene3D" id="3.30.300.20">
    <property type="match status" value="1"/>
</dbReference>